<dbReference type="RefSeq" id="WP_123289295.1">
    <property type="nucleotide sequence ID" value="NZ_RJVA01000010.1"/>
</dbReference>
<dbReference type="InterPro" id="IPR000600">
    <property type="entry name" value="ROK"/>
</dbReference>
<dbReference type="PANTHER" id="PTHR18964:SF149">
    <property type="entry name" value="BIFUNCTIONAL UDP-N-ACETYLGLUCOSAMINE 2-EPIMERASE_N-ACETYLMANNOSAMINE KINASE"/>
    <property type="match status" value="1"/>
</dbReference>
<dbReference type="GO" id="GO:0016301">
    <property type="term" value="F:kinase activity"/>
    <property type="evidence" value="ECO:0007669"/>
    <property type="project" value="UniProtKB-KW"/>
</dbReference>
<keyword evidence="3" id="KW-1185">Reference proteome</keyword>
<organism evidence="2 3">
    <name type="scientific">Desulfosoma caldarium</name>
    <dbReference type="NCBI Taxonomy" id="610254"/>
    <lineage>
        <taxon>Bacteria</taxon>
        <taxon>Pseudomonadati</taxon>
        <taxon>Thermodesulfobacteriota</taxon>
        <taxon>Syntrophobacteria</taxon>
        <taxon>Syntrophobacterales</taxon>
        <taxon>Syntrophobacteraceae</taxon>
        <taxon>Desulfosoma</taxon>
    </lineage>
</organism>
<dbReference type="AlphaFoldDB" id="A0A3N1VFD4"/>
<accession>A0A3N1VFD4</accession>
<dbReference type="Pfam" id="PF00480">
    <property type="entry name" value="ROK"/>
    <property type="match status" value="1"/>
</dbReference>
<sequence>MGKAYCIGVDIGGTFIKMGLFDEKGEKYALERLPSQALGPPESLLENLVQACRNLMEARRADEGRVLAVGLGVAGKLDIPEGRVVFSPNLPNMAGFPLAPRLKDALGIPVFMENDANVFGLGELWAGQGRHAANWIGVTLGTGVGGCLVAGGSLWLGDGLGFVGEIGHVIVDPHGPPCACGQTGCLEAHASGSALTRGMTQAFQEGSPMPSWLREAIASQSLTPEHVDKAARAGHPHALDLFRRMGWALGLALGNLFTFLGIQTAIVGGGVSEAWDLFFPHLMETLKTTPRMLHPTKIRIYRTHLGSLAPLYGAARLAWQGLQGRLGNSS</sequence>
<keyword evidence="2" id="KW-0418">Kinase</keyword>
<dbReference type="OrthoDB" id="9810372at2"/>
<dbReference type="SUPFAM" id="SSF53067">
    <property type="entry name" value="Actin-like ATPase domain"/>
    <property type="match status" value="1"/>
</dbReference>
<comment type="caution">
    <text evidence="2">The sequence shown here is derived from an EMBL/GenBank/DDBJ whole genome shotgun (WGS) entry which is preliminary data.</text>
</comment>
<evidence type="ECO:0000313" key="3">
    <source>
        <dbReference type="Proteomes" id="UP000276223"/>
    </source>
</evidence>
<evidence type="ECO:0000313" key="2">
    <source>
        <dbReference type="EMBL" id="ROR01583.1"/>
    </source>
</evidence>
<name>A0A3N1VFD4_9BACT</name>
<dbReference type="Proteomes" id="UP000276223">
    <property type="component" value="Unassembled WGS sequence"/>
</dbReference>
<comment type="similarity">
    <text evidence="1">Belongs to the ROK (NagC/XylR) family.</text>
</comment>
<dbReference type="Gene3D" id="3.30.420.40">
    <property type="match status" value="2"/>
</dbReference>
<protein>
    <submittedName>
        <fullName evidence="2">Glucokinase</fullName>
    </submittedName>
</protein>
<evidence type="ECO:0000256" key="1">
    <source>
        <dbReference type="ARBA" id="ARBA00006479"/>
    </source>
</evidence>
<dbReference type="InterPro" id="IPR043129">
    <property type="entry name" value="ATPase_NBD"/>
</dbReference>
<keyword evidence="2" id="KW-0808">Transferase</keyword>
<dbReference type="PANTHER" id="PTHR18964">
    <property type="entry name" value="ROK (REPRESSOR, ORF, KINASE) FAMILY"/>
    <property type="match status" value="1"/>
</dbReference>
<reference evidence="2 3" key="1">
    <citation type="submission" date="2018-11" db="EMBL/GenBank/DDBJ databases">
        <title>Genomic Encyclopedia of Type Strains, Phase IV (KMG-IV): sequencing the most valuable type-strain genomes for metagenomic binning, comparative biology and taxonomic classification.</title>
        <authorList>
            <person name="Goeker M."/>
        </authorList>
    </citation>
    <scope>NUCLEOTIDE SEQUENCE [LARGE SCALE GENOMIC DNA]</scope>
    <source>
        <strain evidence="2 3">DSM 22027</strain>
    </source>
</reference>
<gene>
    <name evidence="2" type="ORF">EDC27_0762</name>
</gene>
<dbReference type="EMBL" id="RJVA01000010">
    <property type="protein sequence ID" value="ROR01583.1"/>
    <property type="molecule type" value="Genomic_DNA"/>
</dbReference>
<proteinExistence type="inferred from homology"/>